<organism evidence="2 3">
    <name type="scientific">Streptomyces sanglieri</name>
    <dbReference type="NCBI Taxonomy" id="193460"/>
    <lineage>
        <taxon>Bacteria</taxon>
        <taxon>Bacillati</taxon>
        <taxon>Actinomycetota</taxon>
        <taxon>Actinomycetes</taxon>
        <taxon>Kitasatosporales</taxon>
        <taxon>Streptomycetaceae</taxon>
        <taxon>Streptomyces</taxon>
    </lineage>
</organism>
<name>A0ABW2WY72_9ACTN</name>
<feature type="region of interest" description="Disordered" evidence="1">
    <location>
        <begin position="80"/>
        <end position="154"/>
    </location>
</feature>
<sequence length="154" mass="16617">MKDDEIRARFDGRARVELLPGRAGSSNRRRIEEIAHALGYRLLATENLAEFGIRLVYERDDAPIARRRAELTIARLRAGGPLLPAVEPPPPPPPGPPPPAPSQHRPRQPSRPRWGSPPPPPPPATGVAPARPRFPPPPPGPPPPPPPPPIAPTP</sequence>
<evidence type="ECO:0000256" key="1">
    <source>
        <dbReference type="SAM" id="MobiDB-lite"/>
    </source>
</evidence>
<gene>
    <name evidence="2" type="ORF">ACFQ2K_30360</name>
</gene>
<evidence type="ECO:0000313" key="2">
    <source>
        <dbReference type="EMBL" id="MFD0626377.1"/>
    </source>
</evidence>
<reference evidence="3" key="1">
    <citation type="journal article" date="2019" name="Int. J. Syst. Evol. Microbiol.">
        <title>The Global Catalogue of Microorganisms (GCM) 10K type strain sequencing project: providing services to taxonomists for standard genome sequencing and annotation.</title>
        <authorList>
            <consortium name="The Broad Institute Genomics Platform"/>
            <consortium name="The Broad Institute Genome Sequencing Center for Infectious Disease"/>
            <person name="Wu L."/>
            <person name="Ma J."/>
        </authorList>
    </citation>
    <scope>NUCLEOTIDE SEQUENCE [LARGE SCALE GENOMIC DNA]</scope>
    <source>
        <strain evidence="3">JCM 12607</strain>
    </source>
</reference>
<feature type="compositionally biased region" description="Pro residues" evidence="1">
    <location>
        <begin position="132"/>
        <end position="154"/>
    </location>
</feature>
<proteinExistence type="predicted"/>
<comment type="caution">
    <text evidence="2">The sequence shown here is derived from an EMBL/GenBank/DDBJ whole genome shotgun (WGS) entry which is preliminary data.</text>
</comment>
<protein>
    <submittedName>
        <fullName evidence="2">Uncharacterized protein</fullName>
    </submittedName>
</protein>
<keyword evidence="3" id="KW-1185">Reference proteome</keyword>
<evidence type="ECO:0000313" key="3">
    <source>
        <dbReference type="Proteomes" id="UP001596915"/>
    </source>
</evidence>
<feature type="compositionally biased region" description="Pro residues" evidence="1">
    <location>
        <begin position="115"/>
        <end position="124"/>
    </location>
</feature>
<feature type="compositionally biased region" description="Pro residues" evidence="1">
    <location>
        <begin position="86"/>
        <end position="101"/>
    </location>
</feature>
<dbReference type="EMBL" id="JBHTGL010000008">
    <property type="protein sequence ID" value="MFD0626377.1"/>
    <property type="molecule type" value="Genomic_DNA"/>
</dbReference>
<dbReference type="Proteomes" id="UP001596915">
    <property type="component" value="Unassembled WGS sequence"/>
</dbReference>
<accession>A0ABW2WY72</accession>